<keyword evidence="13" id="KW-1185">Reference proteome</keyword>
<keyword evidence="6 9" id="KW-0822">Tryptophan biosynthesis</keyword>
<dbReference type="InterPro" id="IPR011060">
    <property type="entry name" value="RibuloseP-bd_barrel"/>
</dbReference>
<dbReference type="Gene3D" id="3.20.20.70">
    <property type="entry name" value="Aldolase class I"/>
    <property type="match status" value="1"/>
</dbReference>
<evidence type="ECO:0000256" key="1">
    <source>
        <dbReference type="ARBA" id="ARBA00001164"/>
    </source>
</evidence>
<proteinExistence type="inferred from homology"/>
<dbReference type="InterPro" id="IPR044643">
    <property type="entry name" value="TrpF_fam"/>
</dbReference>
<dbReference type="CDD" id="cd00405">
    <property type="entry name" value="PRAI"/>
    <property type="match status" value="1"/>
</dbReference>
<dbReference type="Pfam" id="PF00697">
    <property type="entry name" value="PRAI"/>
    <property type="match status" value="1"/>
</dbReference>
<dbReference type="RefSeq" id="WP_008477867.1">
    <property type="nucleotide sequence ID" value="NZ_CAGS01000226.1"/>
</dbReference>
<dbReference type="PANTHER" id="PTHR42894">
    <property type="entry name" value="N-(5'-PHOSPHORIBOSYL)ANTHRANILATE ISOMERASE"/>
    <property type="match status" value="1"/>
</dbReference>
<evidence type="ECO:0000256" key="4">
    <source>
        <dbReference type="ARBA" id="ARBA00022272"/>
    </source>
</evidence>
<evidence type="ECO:0000259" key="11">
    <source>
        <dbReference type="Pfam" id="PF00697"/>
    </source>
</evidence>
<comment type="caution">
    <text evidence="12">The sequence shown here is derived from an EMBL/GenBank/DDBJ whole genome shotgun (WGS) entry which is preliminary data.</text>
</comment>
<keyword evidence="8 9" id="KW-0413">Isomerase</keyword>
<evidence type="ECO:0000256" key="2">
    <source>
        <dbReference type="ARBA" id="ARBA00004664"/>
    </source>
</evidence>
<evidence type="ECO:0000313" key="13">
    <source>
        <dbReference type="Proteomes" id="UP000004221"/>
    </source>
</evidence>
<dbReference type="AlphaFoldDB" id="I4EH69"/>
<organism evidence="12 13">
    <name type="scientific">Nitrolancea hollandica Lb</name>
    <dbReference type="NCBI Taxonomy" id="1129897"/>
    <lineage>
        <taxon>Bacteria</taxon>
        <taxon>Pseudomonadati</taxon>
        <taxon>Thermomicrobiota</taxon>
        <taxon>Thermomicrobia</taxon>
        <taxon>Sphaerobacterales</taxon>
        <taxon>Sphaerobacterineae</taxon>
        <taxon>Sphaerobacteraceae</taxon>
        <taxon>Nitrolancea</taxon>
    </lineage>
</organism>
<keyword evidence="5 9" id="KW-0028">Amino-acid biosynthesis</keyword>
<dbReference type="EMBL" id="CAGS01000226">
    <property type="protein sequence ID" value="CCF84031.1"/>
    <property type="molecule type" value="Genomic_DNA"/>
</dbReference>
<comment type="catalytic activity">
    <reaction evidence="1 9">
        <text>N-(5-phospho-beta-D-ribosyl)anthranilate = 1-(2-carboxyphenylamino)-1-deoxy-D-ribulose 5-phosphate</text>
        <dbReference type="Rhea" id="RHEA:21540"/>
        <dbReference type="ChEBI" id="CHEBI:18277"/>
        <dbReference type="ChEBI" id="CHEBI:58613"/>
        <dbReference type="EC" id="5.3.1.24"/>
    </reaction>
</comment>
<dbReference type="PANTHER" id="PTHR42894:SF1">
    <property type="entry name" value="N-(5'-PHOSPHORIBOSYL)ANTHRANILATE ISOMERASE"/>
    <property type="match status" value="1"/>
</dbReference>
<accession>I4EH69</accession>
<evidence type="ECO:0000256" key="8">
    <source>
        <dbReference type="ARBA" id="ARBA00023235"/>
    </source>
</evidence>
<evidence type="ECO:0000256" key="10">
    <source>
        <dbReference type="SAM" id="MobiDB-lite"/>
    </source>
</evidence>
<reference evidence="12 13" key="1">
    <citation type="journal article" date="2012" name="ISME J.">
        <title>Nitrification expanded: discovery, physiology and genomics of a nitrite-oxidizing bacterium from the phylum Chloroflexi.</title>
        <authorList>
            <person name="Sorokin D.Y."/>
            <person name="Lucker S."/>
            <person name="Vejmelkova D."/>
            <person name="Kostrikina N.A."/>
            <person name="Kleerebezem R."/>
            <person name="Rijpstra W.I."/>
            <person name="Damste J.S."/>
            <person name="Le Paslier D."/>
            <person name="Muyzer G."/>
            <person name="Wagner M."/>
            <person name="van Loosdrecht M.C."/>
            <person name="Daims H."/>
        </authorList>
    </citation>
    <scope>NUCLEOTIDE SEQUENCE [LARGE SCALE GENOMIC DNA]</scope>
    <source>
        <strain evidence="13">none</strain>
    </source>
</reference>
<dbReference type="EC" id="5.3.1.24" evidence="3 9"/>
<comment type="pathway">
    <text evidence="2 9">Amino-acid biosynthesis; L-tryptophan biosynthesis; L-tryptophan from chorismate: step 3/5.</text>
</comment>
<evidence type="ECO:0000256" key="3">
    <source>
        <dbReference type="ARBA" id="ARBA00012572"/>
    </source>
</evidence>
<evidence type="ECO:0000256" key="6">
    <source>
        <dbReference type="ARBA" id="ARBA00022822"/>
    </source>
</evidence>
<protein>
    <recommendedName>
        <fullName evidence="4 9">N-(5'-phosphoribosyl)anthranilate isomerase</fullName>
        <shortName evidence="9">PRAI</shortName>
        <ecNumber evidence="3 9">5.3.1.24</ecNumber>
    </recommendedName>
</protein>
<evidence type="ECO:0000313" key="12">
    <source>
        <dbReference type="EMBL" id="CCF84031.1"/>
    </source>
</evidence>
<evidence type="ECO:0000256" key="5">
    <source>
        <dbReference type="ARBA" id="ARBA00022605"/>
    </source>
</evidence>
<gene>
    <name evidence="9 12" type="primary">trpF</name>
    <name evidence="12" type="ORF">NITHO_3010012</name>
</gene>
<dbReference type="SUPFAM" id="SSF51366">
    <property type="entry name" value="Ribulose-phoshate binding barrel"/>
    <property type="match status" value="1"/>
</dbReference>
<keyword evidence="7 9" id="KW-0057">Aromatic amino acid biosynthesis</keyword>
<dbReference type="HAMAP" id="MF_00135">
    <property type="entry name" value="PRAI"/>
    <property type="match status" value="1"/>
</dbReference>
<dbReference type="InterPro" id="IPR001240">
    <property type="entry name" value="PRAI_dom"/>
</dbReference>
<dbReference type="Proteomes" id="UP000004221">
    <property type="component" value="Unassembled WGS sequence"/>
</dbReference>
<dbReference type="InterPro" id="IPR013785">
    <property type="entry name" value="Aldolase_TIM"/>
</dbReference>
<dbReference type="GO" id="GO:0000162">
    <property type="term" value="P:L-tryptophan biosynthetic process"/>
    <property type="evidence" value="ECO:0007669"/>
    <property type="project" value="UniProtKB-UniRule"/>
</dbReference>
<evidence type="ECO:0000256" key="9">
    <source>
        <dbReference type="HAMAP-Rule" id="MF_00135"/>
    </source>
</evidence>
<feature type="domain" description="N-(5'phosphoribosyl) anthranilate isomerase (PRAI)" evidence="11">
    <location>
        <begin position="6"/>
        <end position="210"/>
    </location>
</feature>
<comment type="similarity">
    <text evidence="9">Belongs to the TrpF family.</text>
</comment>
<dbReference type="GO" id="GO:0004640">
    <property type="term" value="F:phosphoribosylanthranilate isomerase activity"/>
    <property type="evidence" value="ECO:0007669"/>
    <property type="project" value="UniProtKB-UniRule"/>
</dbReference>
<dbReference type="UniPathway" id="UPA00035">
    <property type="reaction ID" value="UER00042"/>
</dbReference>
<evidence type="ECO:0000256" key="7">
    <source>
        <dbReference type="ARBA" id="ARBA00023141"/>
    </source>
</evidence>
<name>I4EH69_9BACT</name>
<sequence length="258" mass="27563">MNHVLVKVCGVRTPEDARVAADVGADLIGLVFAPSSRRVTIETAVSIADRVRSHRAQAPALVGVFVNEPVDRIVEICDRLDLAAVQCHGDEPPEVIAAIGRPVVKALRLGSTANLYDARRAAERYLDSAVPAIALLIDSHVPGHYGGTGTRGNWEITARLAEEYPVILAGGLCPETVRAAIETVLPLGVDVSSGVETGGIKDHDKIRSFVGAARRADAPALAGRHEARRSMFSPRSPVRRGYPDSGMSRVSQRNEEQS</sequence>
<feature type="region of interest" description="Disordered" evidence="10">
    <location>
        <begin position="220"/>
        <end position="258"/>
    </location>
</feature>